<dbReference type="Proteomes" id="UP000808349">
    <property type="component" value="Unassembled WGS sequence"/>
</dbReference>
<reference evidence="2 3" key="1">
    <citation type="submission" date="2020-10" db="EMBL/GenBank/DDBJ databases">
        <title>Connecting structure to function with the recovery of over 1000 high-quality activated sludge metagenome-assembled genomes encoding full-length rRNA genes using long-read sequencing.</title>
        <authorList>
            <person name="Singleton C.M."/>
            <person name="Petriglieri F."/>
            <person name="Kristensen J.M."/>
            <person name="Kirkegaard R.H."/>
            <person name="Michaelsen T.Y."/>
            <person name="Andersen M.H."/>
            <person name="Karst S.M."/>
            <person name="Dueholm M.S."/>
            <person name="Nielsen P.H."/>
            <person name="Albertsen M."/>
        </authorList>
    </citation>
    <scope>NUCLEOTIDE SEQUENCE [LARGE SCALE GENOMIC DNA]</scope>
    <source>
        <strain evidence="2">Ribe_18-Q3-R11-54_BAT3C.373</strain>
    </source>
</reference>
<dbReference type="NCBIfam" id="TIGR04183">
    <property type="entry name" value="Por_Secre_tail"/>
    <property type="match status" value="1"/>
</dbReference>
<gene>
    <name evidence="2" type="ORF">IPO85_14095</name>
</gene>
<comment type="caution">
    <text evidence="2">The sequence shown here is derived from an EMBL/GenBank/DDBJ whole genome shotgun (WGS) entry which is preliminary data.</text>
</comment>
<dbReference type="AlphaFoldDB" id="A0A9D7XE37"/>
<evidence type="ECO:0000259" key="1">
    <source>
        <dbReference type="Pfam" id="PF18962"/>
    </source>
</evidence>
<accession>A0A9D7XE37</accession>
<name>A0A9D7XE37_9BACT</name>
<dbReference type="InterPro" id="IPR026444">
    <property type="entry name" value="Secre_tail"/>
</dbReference>
<feature type="domain" description="Secretion system C-terminal sorting" evidence="1">
    <location>
        <begin position="5"/>
        <end position="62"/>
    </location>
</feature>
<organism evidence="2 3">
    <name type="scientific">Candidatus Defluviibacterium haderslevense</name>
    <dbReference type="NCBI Taxonomy" id="2981993"/>
    <lineage>
        <taxon>Bacteria</taxon>
        <taxon>Pseudomonadati</taxon>
        <taxon>Bacteroidota</taxon>
        <taxon>Saprospiria</taxon>
        <taxon>Saprospirales</taxon>
        <taxon>Saprospiraceae</taxon>
        <taxon>Candidatus Defluviibacterium</taxon>
    </lineage>
</organism>
<dbReference type="Pfam" id="PF18962">
    <property type="entry name" value="Por_Secre_tail"/>
    <property type="match status" value="1"/>
</dbReference>
<protein>
    <submittedName>
        <fullName evidence="2">T9SS type A sorting domain-containing protein</fullName>
    </submittedName>
</protein>
<sequence>MNIPKSLIKEEININIMGLQGQKILNQKSVGLKTISIENLPQGLYLMTISKGDEIKFSDKIFVSK</sequence>
<evidence type="ECO:0000313" key="3">
    <source>
        <dbReference type="Proteomes" id="UP000808349"/>
    </source>
</evidence>
<evidence type="ECO:0000313" key="2">
    <source>
        <dbReference type="EMBL" id="MBK9718614.1"/>
    </source>
</evidence>
<dbReference type="EMBL" id="JADKFW010000011">
    <property type="protein sequence ID" value="MBK9718614.1"/>
    <property type="molecule type" value="Genomic_DNA"/>
</dbReference>
<proteinExistence type="predicted"/>